<proteinExistence type="inferred from homology"/>
<dbReference type="EMBL" id="AMYB01000006">
    <property type="protein sequence ID" value="OAD01293.1"/>
    <property type="molecule type" value="Genomic_DNA"/>
</dbReference>
<dbReference type="SUPFAM" id="SSF50044">
    <property type="entry name" value="SH3-domain"/>
    <property type="match status" value="1"/>
</dbReference>
<keyword evidence="4" id="KW-1003">Cell membrane</keyword>
<dbReference type="InterPro" id="IPR036028">
    <property type="entry name" value="SH3-like_dom_sf"/>
</dbReference>
<evidence type="ECO:0000256" key="3">
    <source>
        <dbReference type="ARBA" id="ARBA00022443"/>
    </source>
</evidence>
<keyword evidence="7" id="KW-0346">Stress response</keyword>
<dbReference type="Proteomes" id="UP000077051">
    <property type="component" value="Unassembled WGS sequence"/>
</dbReference>
<comment type="similarity">
    <text evidence="2">Belongs to the SHO1 family.</text>
</comment>
<dbReference type="GO" id="GO:0005886">
    <property type="term" value="C:plasma membrane"/>
    <property type="evidence" value="ECO:0007669"/>
    <property type="project" value="UniProtKB-SubCell"/>
</dbReference>
<evidence type="ECO:0000256" key="10">
    <source>
        <dbReference type="SAM" id="Phobius"/>
    </source>
</evidence>
<gene>
    <name evidence="12" type="ORF">MUCCIDRAFT_112730</name>
</gene>
<dbReference type="SMART" id="SM00326">
    <property type="entry name" value="SH3"/>
    <property type="match status" value="1"/>
</dbReference>
<dbReference type="InterPro" id="IPR001452">
    <property type="entry name" value="SH3_domain"/>
</dbReference>
<comment type="caution">
    <text evidence="12">The sequence shown here is derived from an EMBL/GenBank/DDBJ whole genome shotgun (WGS) entry which is preliminary data.</text>
</comment>
<evidence type="ECO:0000256" key="2">
    <source>
        <dbReference type="ARBA" id="ARBA00009739"/>
    </source>
</evidence>
<dbReference type="GO" id="GO:0030833">
    <property type="term" value="P:regulation of actin filament polymerization"/>
    <property type="evidence" value="ECO:0007669"/>
    <property type="project" value="TreeGrafter"/>
</dbReference>
<evidence type="ECO:0000313" key="12">
    <source>
        <dbReference type="EMBL" id="OAD01293.1"/>
    </source>
</evidence>
<dbReference type="PANTHER" id="PTHR15735:SF20">
    <property type="entry name" value="HIGH OSMOLARITY SIGNALING PROTEIN SHO1"/>
    <property type="match status" value="1"/>
</dbReference>
<evidence type="ECO:0000256" key="1">
    <source>
        <dbReference type="ARBA" id="ARBA00004651"/>
    </source>
</evidence>
<dbReference type="VEuPathDB" id="FungiDB:MUCCIDRAFT_112730"/>
<keyword evidence="8 10" id="KW-0472">Membrane</keyword>
<dbReference type="OrthoDB" id="5983572at2759"/>
<evidence type="ECO:0000313" key="13">
    <source>
        <dbReference type="Proteomes" id="UP000077051"/>
    </source>
</evidence>
<keyword evidence="3 9" id="KW-0728">SH3 domain</keyword>
<dbReference type="AlphaFoldDB" id="A0A168JJZ4"/>
<evidence type="ECO:0000256" key="6">
    <source>
        <dbReference type="ARBA" id="ARBA00022989"/>
    </source>
</evidence>
<evidence type="ECO:0000256" key="9">
    <source>
        <dbReference type="PROSITE-ProRule" id="PRU00192"/>
    </source>
</evidence>
<comment type="subcellular location">
    <subcellularLocation>
        <location evidence="1">Cell membrane</location>
        <topology evidence="1">Multi-pass membrane protein</topology>
    </subcellularLocation>
</comment>
<dbReference type="PANTHER" id="PTHR15735">
    <property type="entry name" value="FCH AND DOUBLE SH3 DOMAINS PROTEIN"/>
    <property type="match status" value="1"/>
</dbReference>
<dbReference type="PROSITE" id="PS50002">
    <property type="entry name" value="SH3"/>
    <property type="match status" value="1"/>
</dbReference>
<evidence type="ECO:0000256" key="5">
    <source>
        <dbReference type="ARBA" id="ARBA00022692"/>
    </source>
</evidence>
<feature type="transmembrane region" description="Helical" evidence="10">
    <location>
        <begin position="72"/>
        <end position="91"/>
    </location>
</feature>
<name>A0A168JJZ4_MUCCL</name>
<dbReference type="PRINTS" id="PR00452">
    <property type="entry name" value="SH3DOMAIN"/>
</dbReference>
<keyword evidence="5 10" id="KW-0812">Transmembrane</keyword>
<dbReference type="Pfam" id="PF00018">
    <property type="entry name" value="SH3_1"/>
    <property type="match status" value="1"/>
</dbReference>
<feature type="transmembrane region" description="Helical" evidence="10">
    <location>
        <begin position="103"/>
        <end position="124"/>
    </location>
</feature>
<dbReference type="Gene3D" id="2.30.30.40">
    <property type="entry name" value="SH3 Domains"/>
    <property type="match status" value="1"/>
</dbReference>
<accession>A0A168JJZ4</accession>
<evidence type="ECO:0000256" key="4">
    <source>
        <dbReference type="ARBA" id="ARBA00022475"/>
    </source>
</evidence>
<reference evidence="12 13" key="1">
    <citation type="submission" date="2015-06" db="EMBL/GenBank/DDBJ databases">
        <title>Expansion of signal transduction pathways in fungi by whole-genome duplication.</title>
        <authorList>
            <consortium name="DOE Joint Genome Institute"/>
            <person name="Corrochano L.M."/>
            <person name="Kuo A."/>
            <person name="Marcet-Houben M."/>
            <person name="Polaino S."/>
            <person name="Salamov A."/>
            <person name="Villalobos J.M."/>
            <person name="Alvarez M.I."/>
            <person name="Avalos J."/>
            <person name="Benito E.P."/>
            <person name="Benoit I."/>
            <person name="Burger G."/>
            <person name="Camino L.P."/>
            <person name="Canovas D."/>
            <person name="Cerda-Olmedo E."/>
            <person name="Cheng J.-F."/>
            <person name="Dominguez A."/>
            <person name="Elias M."/>
            <person name="Eslava A.P."/>
            <person name="Glaser F."/>
            <person name="Grimwood J."/>
            <person name="Gutierrez G."/>
            <person name="Heitman J."/>
            <person name="Henrissat B."/>
            <person name="Iturriaga E.A."/>
            <person name="Lang B.F."/>
            <person name="Lavin J.L."/>
            <person name="Lee S."/>
            <person name="Li W."/>
            <person name="Lindquist E."/>
            <person name="Lopez-Garcia S."/>
            <person name="Luque E.M."/>
            <person name="Marcos A.T."/>
            <person name="Martin J."/>
            <person name="Mccluskey K."/>
            <person name="Medina H.R."/>
            <person name="Miralles-Duran A."/>
            <person name="Miyazaki A."/>
            <person name="Munoz-Torres E."/>
            <person name="Oguiza J.A."/>
            <person name="Ohm R."/>
            <person name="Olmedo M."/>
            <person name="Orejas M."/>
            <person name="Ortiz-Castellanos L."/>
            <person name="Pisabarro A.G."/>
            <person name="Rodriguez-Romero J."/>
            <person name="Ruiz-Herrera J."/>
            <person name="Ruiz-Vazquez R."/>
            <person name="Sanz C."/>
            <person name="Schackwitz W."/>
            <person name="Schmutz J."/>
            <person name="Shahriari M."/>
            <person name="Shelest E."/>
            <person name="Silva-Franco F."/>
            <person name="Soanes D."/>
            <person name="Syed K."/>
            <person name="Tagua V.G."/>
            <person name="Talbot N.J."/>
            <person name="Thon M."/>
            <person name="De Vries R.P."/>
            <person name="Wiebenga A."/>
            <person name="Yadav J.S."/>
            <person name="Braun E.L."/>
            <person name="Baker S."/>
            <person name="Garre V."/>
            <person name="Horwitz B."/>
            <person name="Torres-Martinez S."/>
            <person name="Idnurm A."/>
            <person name="Herrera-Estrella A."/>
            <person name="Gabaldon T."/>
            <person name="Grigoriev I.V."/>
        </authorList>
    </citation>
    <scope>NUCLEOTIDE SEQUENCE [LARGE SCALE GENOMIC DNA]</scope>
    <source>
        <strain evidence="12 13">CBS 277.49</strain>
    </source>
</reference>
<evidence type="ECO:0000259" key="11">
    <source>
        <dbReference type="PROSITE" id="PS50002"/>
    </source>
</evidence>
<protein>
    <recommendedName>
        <fullName evidence="11">SH3 domain-containing protein</fullName>
    </recommendedName>
</protein>
<feature type="domain" description="SH3" evidence="11">
    <location>
        <begin position="208"/>
        <end position="267"/>
    </location>
</feature>
<dbReference type="STRING" id="747725.A0A168JJZ4"/>
<feature type="transmembrane region" description="Helical" evidence="10">
    <location>
        <begin position="41"/>
        <end position="60"/>
    </location>
</feature>
<keyword evidence="6 10" id="KW-1133">Transmembrane helix</keyword>
<evidence type="ECO:0000256" key="7">
    <source>
        <dbReference type="ARBA" id="ARBA00023016"/>
    </source>
</evidence>
<dbReference type="CDD" id="cd11855">
    <property type="entry name" value="SH3_Sho1p"/>
    <property type="match status" value="1"/>
</dbReference>
<organism evidence="12 13">
    <name type="scientific">Mucor lusitanicus CBS 277.49</name>
    <dbReference type="NCBI Taxonomy" id="747725"/>
    <lineage>
        <taxon>Eukaryota</taxon>
        <taxon>Fungi</taxon>
        <taxon>Fungi incertae sedis</taxon>
        <taxon>Mucoromycota</taxon>
        <taxon>Mucoromycotina</taxon>
        <taxon>Mucoromycetes</taxon>
        <taxon>Mucorales</taxon>
        <taxon>Mucorineae</taxon>
        <taxon>Mucoraceae</taxon>
        <taxon>Mucor</taxon>
    </lineage>
</organism>
<sequence length="267" mass="29836">MSNISFARLKQKPLILITSILALCGWIVAFGGACMLKVLNGAWWVMIYQLCITLGHWLVFMSGTVPQYRMAMMAFLASSIPLLTIQVDYVIQYTKSNIPKIPATAYVSGYIILLTVQYTWILVLGSDKSTFFGRLGHMEQAPLSHHPHQEHAAQLGFEPEFYSEKLNNESRQSQPNSAALNRALYPLNSTTSVNTIAAIQKPSLGPIEYTEKVQALHAYNASAQDPNELSFEKGEILEIVDRKGNWWQARKSNGAIGIIPSNYFAQH</sequence>
<evidence type="ECO:0000256" key="8">
    <source>
        <dbReference type="ARBA" id="ARBA00023136"/>
    </source>
</evidence>
<dbReference type="InterPro" id="IPR035522">
    <property type="entry name" value="Sho1_SH3"/>
</dbReference>
<keyword evidence="13" id="KW-1185">Reference proteome</keyword>